<proteinExistence type="inferred from homology"/>
<comment type="caution">
    <text evidence="8">The sequence shown here is derived from an EMBL/GenBank/DDBJ whole genome shotgun (WGS) entry which is preliminary data.</text>
</comment>
<gene>
    <name evidence="8" type="ORF">GCM10009547_38660</name>
</gene>
<dbReference type="Proteomes" id="UP001500957">
    <property type="component" value="Unassembled WGS sequence"/>
</dbReference>
<evidence type="ECO:0000256" key="1">
    <source>
        <dbReference type="ARBA" id="ARBA00004141"/>
    </source>
</evidence>
<evidence type="ECO:0000313" key="9">
    <source>
        <dbReference type="Proteomes" id="UP001500957"/>
    </source>
</evidence>
<dbReference type="InterPro" id="IPR002781">
    <property type="entry name" value="TM_pro_TauE-like"/>
</dbReference>
<evidence type="ECO:0000256" key="5">
    <source>
        <dbReference type="ARBA" id="ARBA00023136"/>
    </source>
</evidence>
<protein>
    <recommendedName>
        <fullName evidence="6">Probable membrane transporter protein</fullName>
    </recommendedName>
</protein>
<name>A0ABN1H873_9ACTN</name>
<feature type="transmembrane region" description="Helical" evidence="6">
    <location>
        <begin position="192"/>
        <end position="211"/>
    </location>
</feature>
<dbReference type="PANTHER" id="PTHR43701">
    <property type="entry name" value="MEMBRANE TRANSPORTER PROTEIN MJ0441-RELATED"/>
    <property type="match status" value="1"/>
</dbReference>
<comment type="similarity">
    <text evidence="2 6">Belongs to the 4-toluene sulfonate uptake permease (TSUP) (TC 2.A.102) family.</text>
</comment>
<keyword evidence="6" id="KW-1003">Cell membrane</keyword>
<keyword evidence="3 6" id="KW-0812">Transmembrane</keyword>
<comment type="subcellular location">
    <subcellularLocation>
        <location evidence="6">Cell membrane</location>
        <topology evidence="6">Multi-pass membrane protein</topology>
    </subcellularLocation>
    <subcellularLocation>
        <location evidence="1">Membrane</location>
        <topology evidence="1">Multi-pass membrane protein</topology>
    </subcellularLocation>
</comment>
<feature type="transmembrane region" description="Helical" evidence="6">
    <location>
        <begin position="217"/>
        <end position="236"/>
    </location>
</feature>
<feature type="transmembrane region" description="Helical" evidence="6">
    <location>
        <begin position="104"/>
        <end position="123"/>
    </location>
</feature>
<evidence type="ECO:0000256" key="2">
    <source>
        <dbReference type="ARBA" id="ARBA00009142"/>
    </source>
</evidence>
<keyword evidence="9" id="KW-1185">Reference proteome</keyword>
<sequence>MDLDPMMALAGLFVGFIVGLTGMGGGALMTPVLVIFFNVNPLTAVSSDLVVSLVMKPIGGAVHARRGTVNVPLVTWLALGSVPAAFGGVLLLRALGGEDADLQSFVKHALGWALLLAAAGIVLKSLQTIRTKARTADHTPPPVVIRPIPTLLIGVVGGVVVGMTSVGSGSLIIVALLFLYPGLKAAEIVGTDLVQAVPLVGAAAVGHLLFGDFEFEVASSVLLGAIPGVYVGARVSSHASQAVIRRALVIVLTASALKLLGVGNGALLGWLAAALVLGTLLWALVRHTQGLTRRPGPLTPAAALREWLGALTGRGKPKAPRSDVPSPASEAAARSEGRR</sequence>
<feature type="transmembrane region" description="Helical" evidence="6">
    <location>
        <begin position="73"/>
        <end position="92"/>
    </location>
</feature>
<evidence type="ECO:0000256" key="7">
    <source>
        <dbReference type="SAM" id="MobiDB-lite"/>
    </source>
</evidence>
<feature type="transmembrane region" description="Helical" evidence="6">
    <location>
        <begin position="151"/>
        <end position="180"/>
    </location>
</feature>
<dbReference type="PANTHER" id="PTHR43701:SF2">
    <property type="entry name" value="MEMBRANE TRANSPORTER PROTEIN YJNA-RELATED"/>
    <property type="match status" value="1"/>
</dbReference>
<keyword evidence="4 6" id="KW-1133">Transmembrane helix</keyword>
<evidence type="ECO:0000256" key="6">
    <source>
        <dbReference type="RuleBase" id="RU363041"/>
    </source>
</evidence>
<organism evidence="8 9">
    <name type="scientific">Sporichthya brevicatena</name>
    <dbReference type="NCBI Taxonomy" id="171442"/>
    <lineage>
        <taxon>Bacteria</taxon>
        <taxon>Bacillati</taxon>
        <taxon>Actinomycetota</taxon>
        <taxon>Actinomycetes</taxon>
        <taxon>Sporichthyales</taxon>
        <taxon>Sporichthyaceae</taxon>
        <taxon>Sporichthya</taxon>
    </lineage>
</organism>
<evidence type="ECO:0000256" key="4">
    <source>
        <dbReference type="ARBA" id="ARBA00022989"/>
    </source>
</evidence>
<dbReference type="EMBL" id="BAAAHE010000040">
    <property type="protein sequence ID" value="GAA0631066.1"/>
    <property type="molecule type" value="Genomic_DNA"/>
</dbReference>
<accession>A0ABN1H873</accession>
<feature type="transmembrane region" description="Helical" evidence="6">
    <location>
        <begin position="267"/>
        <end position="285"/>
    </location>
</feature>
<feature type="transmembrane region" description="Helical" evidence="6">
    <location>
        <begin position="12"/>
        <end position="37"/>
    </location>
</feature>
<reference evidence="8 9" key="1">
    <citation type="journal article" date="2019" name="Int. J. Syst. Evol. Microbiol.">
        <title>The Global Catalogue of Microorganisms (GCM) 10K type strain sequencing project: providing services to taxonomists for standard genome sequencing and annotation.</title>
        <authorList>
            <consortium name="The Broad Institute Genomics Platform"/>
            <consortium name="The Broad Institute Genome Sequencing Center for Infectious Disease"/>
            <person name="Wu L."/>
            <person name="Ma J."/>
        </authorList>
    </citation>
    <scope>NUCLEOTIDE SEQUENCE [LARGE SCALE GENOMIC DNA]</scope>
    <source>
        <strain evidence="8 9">JCM 10671</strain>
    </source>
</reference>
<evidence type="ECO:0000313" key="8">
    <source>
        <dbReference type="EMBL" id="GAA0631066.1"/>
    </source>
</evidence>
<dbReference type="Pfam" id="PF01925">
    <property type="entry name" value="TauE"/>
    <property type="match status" value="1"/>
</dbReference>
<feature type="region of interest" description="Disordered" evidence="7">
    <location>
        <begin position="312"/>
        <end position="339"/>
    </location>
</feature>
<keyword evidence="5 6" id="KW-0472">Membrane</keyword>
<dbReference type="RefSeq" id="WP_344607795.1">
    <property type="nucleotide sequence ID" value="NZ_BAAAHE010000040.1"/>
</dbReference>
<evidence type="ECO:0000256" key="3">
    <source>
        <dbReference type="ARBA" id="ARBA00022692"/>
    </source>
</evidence>
<dbReference type="InterPro" id="IPR051598">
    <property type="entry name" value="TSUP/Inactive_protease-like"/>
</dbReference>